<evidence type="ECO:0000259" key="1">
    <source>
        <dbReference type="PROSITE" id="PS00028"/>
    </source>
</evidence>
<accession>A0AAE1HPI7</accession>
<name>A0AAE1HPI7_9NEOP</name>
<dbReference type="PROSITE" id="PS00028">
    <property type="entry name" value="ZINC_FINGER_C2H2_1"/>
    <property type="match status" value="1"/>
</dbReference>
<dbReference type="SMART" id="SM00355">
    <property type="entry name" value="ZnF_C2H2"/>
    <property type="match status" value="2"/>
</dbReference>
<comment type="caution">
    <text evidence="2">The sequence shown here is derived from an EMBL/GenBank/DDBJ whole genome shotgun (WGS) entry which is preliminary data.</text>
</comment>
<reference evidence="2" key="2">
    <citation type="journal article" date="2023" name="BMC Genomics">
        <title>Pest status, molecular evolution, and epigenetic factors derived from the genome assembly of Frankliniella fusca, a thysanopteran phytovirus vector.</title>
        <authorList>
            <person name="Catto M.A."/>
            <person name="Labadie P.E."/>
            <person name="Jacobson A.L."/>
            <person name="Kennedy G.G."/>
            <person name="Srinivasan R."/>
            <person name="Hunt B.G."/>
        </authorList>
    </citation>
    <scope>NUCLEOTIDE SEQUENCE</scope>
    <source>
        <strain evidence="2">PL_HMW_Pooled</strain>
    </source>
</reference>
<organism evidence="2 3">
    <name type="scientific">Frankliniella fusca</name>
    <dbReference type="NCBI Taxonomy" id="407009"/>
    <lineage>
        <taxon>Eukaryota</taxon>
        <taxon>Metazoa</taxon>
        <taxon>Ecdysozoa</taxon>
        <taxon>Arthropoda</taxon>
        <taxon>Hexapoda</taxon>
        <taxon>Insecta</taxon>
        <taxon>Pterygota</taxon>
        <taxon>Neoptera</taxon>
        <taxon>Paraneoptera</taxon>
        <taxon>Thysanoptera</taxon>
        <taxon>Terebrantia</taxon>
        <taxon>Thripoidea</taxon>
        <taxon>Thripidae</taxon>
        <taxon>Frankliniella</taxon>
    </lineage>
</organism>
<protein>
    <submittedName>
        <fullName evidence="2">RING finger containing E3 ubiquitin-protein ligase WSV222</fullName>
    </submittedName>
</protein>
<dbReference type="Proteomes" id="UP001219518">
    <property type="component" value="Unassembled WGS sequence"/>
</dbReference>
<gene>
    <name evidence="2" type="ORF">KUF71_013404</name>
</gene>
<dbReference type="PANTHER" id="PTHR31912:SF34">
    <property type="entry name" value="NOTOCHORD-RELATED PROTEIN"/>
    <property type="match status" value="1"/>
</dbReference>
<evidence type="ECO:0000313" key="2">
    <source>
        <dbReference type="EMBL" id="KAK3925135.1"/>
    </source>
</evidence>
<dbReference type="EMBL" id="JAHWGI010001219">
    <property type="protein sequence ID" value="KAK3925135.1"/>
    <property type="molecule type" value="Genomic_DNA"/>
</dbReference>
<proteinExistence type="predicted"/>
<dbReference type="InterPro" id="IPR013087">
    <property type="entry name" value="Znf_C2H2_type"/>
</dbReference>
<sequence length="832" mass="94130">MFTCFVSNCEEGFSDAEAFLSHIQCFHSDLLVSGILKCTHKDCLVLQKHFDKANSFRKHVKTHKSVNVVPSYIPAVIINSEPEISDICNDEHVLQTEETPSQVLNVAASSFSFDDAVTNSVVALIATMYDNGLTESQVQSMVDSHIQLLRGPFLSILKNSVLDLIQNEKFQIPVQNYQNISRMFDSITNMFDGFETTYKRLKEFQNCGSYIPPEPFVIGQSLMEKYDSGTLVLEPTTLTGQFIPIGKVLKGFLELPGVLTTILNHMEKLESDTSGRVENLVQGTLWKETIKPKFTGKVVIPLVFKFDDYESGKSLGSHAGVYNLGAGYVRLPSLPPQFQGALENIFLSVLFHSCDKYFGNEKLFRKVISELKFLEKDGIYVVTPERTFHVFFALCICGGDNKGANEILGLAGSFSANYYCRICFIKKDVAAKAVLSDASLIRTPATYEDELVSNNVTLTGRKGKCYFNELESFHVYENRHLDVMHDLDEGVWKYLMTDLVKYFVEKGRFTLTHLNECIQGFYYGPNEERNRPPLIEPDHLKNDSTVKGSASEMRCMIRYLGLMIGHLVLKADQKVWNIYLKARSIVDIVTAPAFHESDPALLQLLIKEHHTEYVKVFKDLKPKFHLCTHIPEVMVSIGPLEPVSCIRIESKHKEGVAVARKSNNRINLPKSVATRHQVDFSFRLLSGRGLVQKFECSRVQLSSVHSIPDYLLFVNAIPAELRDKTLTIVKWVETNGMKYKVGSVVLISVENKRPLFGQIHSLLLLENNDVSLILKSLKTEKFDSHFHAWEVSKPNSWKYVNLKSLHSYVATEIRSAGNKKKYVSFRNSINNC</sequence>
<feature type="domain" description="C2H2-type" evidence="1">
    <location>
        <begin position="4"/>
        <end position="27"/>
    </location>
</feature>
<evidence type="ECO:0000313" key="3">
    <source>
        <dbReference type="Proteomes" id="UP001219518"/>
    </source>
</evidence>
<dbReference type="PANTHER" id="PTHR31912">
    <property type="entry name" value="IP13529P"/>
    <property type="match status" value="1"/>
</dbReference>
<dbReference type="AlphaFoldDB" id="A0AAE1HPI7"/>
<reference evidence="2" key="1">
    <citation type="submission" date="2021-07" db="EMBL/GenBank/DDBJ databases">
        <authorList>
            <person name="Catto M.A."/>
            <person name="Jacobson A."/>
            <person name="Kennedy G."/>
            <person name="Labadie P."/>
            <person name="Hunt B.G."/>
            <person name="Srinivasan R."/>
        </authorList>
    </citation>
    <scope>NUCLEOTIDE SEQUENCE</scope>
    <source>
        <strain evidence="2">PL_HMW_Pooled</strain>
        <tissue evidence="2">Head</tissue>
    </source>
</reference>
<keyword evidence="3" id="KW-1185">Reference proteome</keyword>